<gene>
    <name evidence="5" type="ORF">LX15_001081</name>
</gene>
<keyword evidence="1" id="KW-0521">NADP</keyword>
<evidence type="ECO:0000313" key="5">
    <source>
        <dbReference type="EMBL" id="MCP2257396.1"/>
    </source>
</evidence>
<organism evidence="5 6">
    <name type="scientific">Streptoalloteichus tenebrarius (strain ATCC 17920 / DSM 40477 / JCM 4838 / CBS 697.72 / NBRC 16177 / NCIMB 11028 / NRRL B-12390 / A12253. 1 / ISP 5477)</name>
    <name type="common">Streptomyces tenebrarius</name>
    <dbReference type="NCBI Taxonomy" id="1933"/>
    <lineage>
        <taxon>Bacteria</taxon>
        <taxon>Bacillati</taxon>
        <taxon>Actinomycetota</taxon>
        <taxon>Actinomycetes</taxon>
        <taxon>Pseudonocardiales</taxon>
        <taxon>Pseudonocardiaceae</taxon>
        <taxon>Streptoalloteichus</taxon>
    </lineage>
</organism>
<keyword evidence="6" id="KW-1185">Reference proteome</keyword>
<dbReference type="InterPro" id="IPR036291">
    <property type="entry name" value="NAD(P)-bd_dom_sf"/>
</dbReference>
<dbReference type="Gene3D" id="3.40.50.720">
    <property type="entry name" value="NAD(P)-binding Rossmann-like Domain"/>
    <property type="match status" value="1"/>
</dbReference>
<evidence type="ECO:0000256" key="2">
    <source>
        <dbReference type="ARBA" id="ARBA00023002"/>
    </source>
</evidence>
<dbReference type="CDD" id="cd24146">
    <property type="entry name" value="nat-AmDH_N_like"/>
    <property type="match status" value="1"/>
</dbReference>
<feature type="domain" description="2,4-diaminopentanoate dehydrogenase C-terminal" evidence="4">
    <location>
        <begin position="145"/>
        <end position="335"/>
    </location>
</feature>
<dbReference type="EMBL" id="JAMTCP010000004">
    <property type="protein sequence ID" value="MCP2257396.1"/>
    <property type="molecule type" value="Genomic_DNA"/>
</dbReference>
<dbReference type="Proteomes" id="UP001205311">
    <property type="component" value="Unassembled WGS sequence"/>
</dbReference>
<evidence type="ECO:0000259" key="3">
    <source>
        <dbReference type="Pfam" id="PF01113"/>
    </source>
</evidence>
<dbReference type="InterPro" id="IPR000846">
    <property type="entry name" value="DapB_N"/>
</dbReference>
<keyword evidence="2" id="KW-0560">Oxidoreductase</keyword>
<evidence type="ECO:0000256" key="1">
    <source>
        <dbReference type="ARBA" id="ARBA00022857"/>
    </source>
</evidence>
<reference evidence="5 6" key="1">
    <citation type="submission" date="2022-06" db="EMBL/GenBank/DDBJ databases">
        <title>Genomic Encyclopedia of Archaeal and Bacterial Type Strains, Phase II (KMG-II): from individual species to whole genera.</title>
        <authorList>
            <person name="Goeker M."/>
        </authorList>
    </citation>
    <scope>NUCLEOTIDE SEQUENCE [LARGE SCALE GENOMIC DNA]</scope>
    <source>
        <strain evidence="5 6">DSM 40477</strain>
    </source>
</reference>
<accession>A0ABT1HPG4</accession>
<proteinExistence type="predicted"/>
<sequence>MPDPRIVIYGPGSTGLAITKMLCDRGVRPVAAIARTGSKTVGKDLGELAGAGRIGVIVSDRADETLAKARADIAVVTISSYLDDTLYGIFEKVVKAKADVVTLAEEMLYPWVTAATLSRKLHELASAHGVTVTGTGHQDGYWVNLVGVLMATGHKVSQVSGALSWNVDDFGKTLAEQQLVGRTKEEFEAWKKSTKRKPTFGAISLYALAATARLTPTGAISTDTQPDLATSRVYCKALGKYVEPGQLLGYTDTDTMKTKEGITLRISSCGKVYVPGESDFNKWVLSGKRADGTNVRLQMLNADLPTAVTTCATLVNRIPDVLEAPAGLVTIDKLPQLGHRPSLAARSSEA</sequence>
<dbReference type="Pfam" id="PF19328">
    <property type="entry name" value="DAP_DH_C"/>
    <property type="match status" value="1"/>
</dbReference>
<evidence type="ECO:0000259" key="4">
    <source>
        <dbReference type="Pfam" id="PF19328"/>
    </source>
</evidence>
<evidence type="ECO:0000313" key="6">
    <source>
        <dbReference type="Proteomes" id="UP001205311"/>
    </source>
</evidence>
<name>A0ABT1HPG4_STRSD</name>
<comment type="caution">
    <text evidence="5">The sequence shown here is derived from an EMBL/GenBank/DDBJ whole genome shotgun (WGS) entry which is preliminary data.</text>
</comment>
<protein>
    <submittedName>
        <fullName evidence="5">4-hydroxy-tetrahydrodipicolinate reductase</fullName>
    </submittedName>
</protein>
<dbReference type="SUPFAM" id="SSF51735">
    <property type="entry name" value="NAD(P)-binding Rossmann-fold domains"/>
    <property type="match status" value="1"/>
</dbReference>
<feature type="domain" description="Dihydrodipicolinate reductase N-terminal" evidence="3">
    <location>
        <begin position="5"/>
        <end position="75"/>
    </location>
</feature>
<dbReference type="Pfam" id="PF01113">
    <property type="entry name" value="DapB_N"/>
    <property type="match status" value="1"/>
</dbReference>
<dbReference type="RefSeq" id="WP_253668362.1">
    <property type="nucleotide sequence ID" value="NZ_JAMTCP010000004.1"/>
</dbReference>
<dbReference type="InterPro" id="IPR045760">
    <property type="entry name" value="DAP_DH_C"/>
</dbReference>